<name>A0A1Q9CM93_SYMMI</name>
<organism evidence="2 3">
    <name type="scientific">Symbiodinium microadriaticum</name>
    <name type="common">Dinoflagellate</name>
    <name type="synonym">Zooxanthella microadriatica</name>
    <dbReference type="NCBI Taxonomy" id="2951"/>
    <lineage>
        <taxon>Eukaryota</taxon>
        <taxon>Sar</taxon>
        <taxon>Alveolata</taxon>
        <taxon>Dinophyceae</taxon>
        <taxon>Suessiales</taxon>
        <taxon>Symbiodiniaceae</taxon>
        <taxon>Symbiodinium</taxon>
    </lineage>
</organism>
<sequence length="148" mass="16352">MSELPHVLPLKADISSLTERWKSALKQRVLEPGTCISLRDGEVLHITVGRVSVLNQMEDEIRQALLGDMDQPSARFSQPQFSVVLTGGKKEVAAAHRALPSLLKDYDLEIPGPSAVAPAAAAEEEETVEVEGLVMKSMERRERPNRKR</sequence>
<gene>
    <name evidence="2" type="ORF">AK812_SmicGene35185</name>
</gene>
<dbReference type="EMBL" id="LSRX01001076">
    <property type="protein sequence ID" value="OLP83987.1"/>
    <property type="molecule type" value="Genomic_DNA"/>
</dbReference>
<proteinExistence type="predicted"/>
<evidence type="ECO:0000313" key="3">
    <source>
        <dbReference type="Proteomes" id="UP000186817"/>
    </source>
</evidence>
<keyword evidence="3" id="KW-1185">Reference proteome</keyword>
<protein>
    <submittedName>
        <fullName evidence="2">Uncharacterized protein</fullName>
    </submittedName>
</protein>
<comment type="caution">
    <text evidence="2">The sequence shown here is derived from an EMBL/GenBank/DDBJ whole genome shotgun (WGS) entry which is preliminary data.</text>
</comment>
<dbReference type="AlphaFoldDB" id="A0A1Q9CM93"/>
<evidence type="ECO:0000256" key="1">
    <source>
        <dbReference type="SAM" id="MobiDB-lite"/>
    </source>
</evidence>
<evidence type="ECO:0000313" key="2">
    <source>
        <dbReference type="EMBL" id="OLP83987.1"/>
    </source>
</evidence>
<reference evidence="2 3" key="1">
    <citation type="submission" date="2016-02" db="EMBL/GenBank/DDBJ databases">
        <title>Genome analysis of coral dinoflagellate symbionts highlights evolutionary adaptations to a symbiotic lifestyle.</title>
        <authorList>
            <person name="Aranda M."/>
            <person name="Li Y."/>
            <person name="Liew Y.J."/>
            <person name="Baumgarten S."/>
            <person name="Simakov O."/>
            <person name="Wilson M."/>
            <person name="Piel J."/>
            <person name="Ashoor H."/>
            <person name="Bougouffa S."/>
            <person name="Bajic V.B."/>
            <person name="Ryu T."/>
            <person name="Ravasi T."/>
            <person name="Bayer T."/>
            <person name="Micklem G."/>
            <person name="Kim H."/>
            <person name="Bhak J."/>
            <person name="Lajeunesse T.C."/>
            <person name="Voolstra C.R."/>
        </authorList>
    </citation>
    <scope>NUCLEOTIDE SEQUENCE [LARGE SCALE GENOMIC DNA]</scope>
    <source>
        <strain evidence="2 3">CCMP2467</strain>
    </source>
</reference>
<dbReference type="OrthoDB" id="10448667at2759"/>
<feature type="region of interest" description="Disordered" evidence="1">
    <location>
        <begin position="117"/>
        <end position="148"/>
    </location>
</feature>
<dbReference type="Proteomes" id="UP000186817">
    <property type="component" value="Unassembled WGS sequence"/>
</dbReference>
<accession>A0A1Q9CM93</accession>